<dbReference type="PANTHER" id="PTHR48111">
    <property type="entry name" value="REGULATOR OF RPOS"/>
    <property type="match status" value="1"/>
</dbReference>
<keyword evidence="11" id="KW-1185">Reference proteome</keyword>
<dbReference type="Gene3D" id="3.40.50.2300">
    <property type="match status" value="1"/>
</dbReference>
<dbReference type="InterPro" id="IPR001789">
    <property type="entry name" value="Sig_transdc_resp-reg_receiver"/>
</dbReference>
<feature type="DNA-binding region" description="OmpR/PhoB-type" evidence="7">
    <location>
        <begin position="133"/>
        <end position="233"/>
    </location>
</feature>
<dbReference type="GO" id="GO:0003677">
    <property type="term" value="F:DNA binding"/>
    <property type="evidence" value="ECO:0007669"/>
    <property type="project" value="UniProtKB-KW"/>
</dbReference>
<dbReference type="Proteomes" id="UP001293791">
    <property type="component" value="Unassembled WGS sequence"/>
</dbReference>
<evidence type="ECO:0000256" key="5">
    <source>
        <dbReference type="ARBA" id="ARBA00023163"/>
    </source>
</evidence>
<dbReference type="InterPro" id="IPR011006">
    <property type="entry name" value="CheY-like_superfamily"/>
</dbReference>
<name>A0ABU5L895_9RICK</name>
<evidence type="ECO:0000256" key="7">
    <source>
        <dbReference type="PROSITE-ProRule" id="PRU01091"/>
    </source>
</evidence>
<dbReference type="SUPFAM" id="SSF46894">
    <property type="entry name" value="C-terminal effector domain of the bipartite response regulators"/>
    <property type="match status" value="1"/>
</dbReference>
<evidence type="ECO:0000256" key="1">
    <source>
        <dbReference type="ARBA" id="ARBA00022553"/>
    </source>
</evidence>
<dbReference type="InterPro" id="IPR036388">
    <property type="entry name" value="WH-like_DNA-bd_sf"/>
</dbReference>
<keyword evidence="1 6" id="KW-0597">Phosphoprotein</keyword>
<sequence>MADVVKPVILLVEDDKAVSTVLSYNLRKNGYAVHIIESGEEAMNKILQCHPDLVILDWVLGGKSGIDVCREMRALKSTKNIPVIMLTAKNHDMDKVAGFDAGADDYISKPFSPLELISRIKSVFRRIRPAFSESILRFYDVEMRLESCAVVRNSKEIKLAPIEFQILQIMMERPGTVLNRNELIQKVWEGRTEVNYRTVDVHITRLRKALLTASNDDFDIIRTVRLAGYKLQMPKNVKQSESQGG</sequence>
<keyword evidence="4 7" id="KW-0238">DNA-binding</keyword>
<dbReference type="Pfam" id="PF00486">
    <property type="entry name" value="Trans_reg_C"/>
    <property type="match status" value="1"/>
</dbReference>
<dbReference type="PROSITE" id="PS51755">
    <property type="entry name" value="OMPR_PHOB"/>
    <property type="match status" value="1"/>
</dbReference>
<dbReference type="InterPro" id="IPR016032">
    <property type="entry name" value="Sig_transdc_resp-reg_C-effctor"/>
</dbReference>
<evidence type="ECO:0000313" key="11">
    <source>
        <dbReference type="Proteomes" id="UP001293791"/>
    </source>
</evidence>
<dbReference type="SUPFAM" id="SSF52172">
    <property type="entry name" value="CheY-like"/>
    <property type="match status" value="1"/>
</dbReference>
<reference evidence="10 11" key="1">
    <citation type="submission" date="2023-02" db="EMBL/GenBank/DDBJ databases">
        <title>Host association and intracellularity evolved multiple times independently in the Rickettsiales.</title>
        <authorList>
            <person name="Castelli M."/>
            <person name="Nardi T."/>
            <person name="Gammuto L."/>
            <person name="Bellinzona G."/>
            <person name="Sabaneyeva E."/>
            <person name="Potekhin A."/>
            <person name="Serra V."/>
            <person name="Petroni G."/>
            <person name="Sassera D."/>
        </authorList>
    </citation>
    <scope>NUCLEOTIDE SEQUENCE [LARGE SCALE GENOMIC DNA]</scope>
    <source>
        <strain evidence="10 11">BOD18</strain>
    </source>
</reference>
<dbReference type="Pfam" id="PF00072">
    <property type="entry name" value="Response_reg"/>
    <property type="match status" value="1"/>
</dbReference>
<dbReference type="Gene3D" id="1.10.10.10">
    <property type="entry name" value="Winged helix-like DNA-binding domain superfamily/Winged helix DNA-binding domain"/>
    <property type="match status" value="1"/>
</dbReference>
<evidence type="ECO:0000256" key="2">
    <source>
        <dbReference type="ARBA" id="ARBA00023012"/>
    </source>
</evidence>
<dbReference type="SMART" id="SM00862">
    <property type="entry name" value="Trans_reg_C"/>
    <property type="match status" value="1"/>
</dbReference>
<proteinExistence type="predicted"/>
<dbReference type="CDD" id="cd17574">
    <property type="entry name" value="REC_OmpR"/>
    <property type="match status" value="1"/>
</dbReference>
<evidence type="ECO:0000313" key="10">
    <source>
        <dbReference type="EMBL" id="MDZ5762125.1"/>
    </source>
</evidence>
<organism evidence="10 11">
    <name type="scientific">Candidatus Cyrtobacter comes</name>
    <dbReference type="NCBI Taxonomy" id="675776"/>
    <lineage>
        <taxon>Bacteria</taxon>
        <taxon>Pseudomonadati</taxon>
        <taxon>Pseudomonadota</taxon>
        <taxon>Alphaproteobacteria</taxon>
        <taxon>Rickettsiales</taxon>
        <taxon>Candidatus Midichloriaceae</taxon>
        <taxon>Candidatus Cyrtobacter</taxon>
    </lineage>
</organism>
<dbReference type="CDD" id="cd00383">
    <property type="entry name" value="trans_reg_C"/>
    <property type="match status" value="1"/>
</dbReference>
<evidence type="ECO:0000259" key="8">
    <source>
        <dbReference type="PROSITE" id="PS50110"/>
    </source>
</evidence>
<protein>
    <submittedName>
        <fullName evidence="10">DNA-binding response regulator</fullName>
    </submittedName>
</protein>
<evidence type="ECO:0000256" key="6">
    <source>
        <dbReference type="PROSITE-ProRule" id="PRU00169"/>
    </source>
</evidence>
<dbReference type="InterPro" id="IPR001867">
    <property type="entry name" value="OmpR/PhoB-type_DNA-bd"/>
</dbReference>
<dbReference type="SMART" id="SM00448">
    <property type="entry name" value="REC"/>
    <property type="match status" value="1"/>
</dbReference>
<keyword evidence="3" id="KW-0805">Transcription regulation</keyword>
<evidence type="ECO:0000256" key="4">
    <source>
        <dbReference type="ARBA" id="ARBA00023125"/>
    </source>
</evidence>
<accession>A0ABU5L895</accession>
<dbReference type="PANTHER" id="PTHR48111:SF1">
    <property type="entry name" value="TWO-COMPONENT RESPONSE REGULATOR ORR33"/>
    <property type="match status" value="1"/>
</dbReference>
<feature type="domain" description="OmpR/PhoB-type" evidence="9">
    <location>
        <begin position="133"/>
        <end position="233"/>
    </location>
</feature>
<feature type="domain" description="Response regulatory" evidence="8">
    <location>
        <begin position="8"/>
        <end position="124"/>
    </location>
</feature>
<dbReference type="EMBL" id="JARGYT010000021">
    <property type="protein sequence ID" value="MDZ5762125.1"/>
    <property type="molecule type" value="Genomic_DNA"/>
</dbReference>
<dbReference type="InterPro" id="IPR039420">
    <property type="entry name" value="WalR-like"/>
</dbReference>
<comment type="caution">
    <text evidence="10">The sequence shown here is derived from an EMBL/GenBank/DDBJ whole genome shotgun (WGS) entry which is preliminary data.</text>
</comment>
<dbReference type="RefSeq" id="WP_322497610.1">
    <property type="nucleotide sequence ID" value="NZ_JARGYT010000021.1"/>
</dbReference>
<dbReference type="PROSITE" id="PS50110">
    <property type="entry name" value="RESPONSE_REGULATORY"/>
    <property type="match status" value="1"/>
</dbReference>
<gene>
    <name evidence="10" type="ORF">Cyrtocomes_00494</name>
</gene>
<evidence type="ECO:0000256" key="3">
    <source>
        <dbReference type="ARBA" id="ARBA00023015"/>
    </source>
</evidence>
<dbReference type="Gene3D" id="6.10.250.690">
    <property type="match status" value="1"/>
</dbReference>
<feature type="modified residue" description="4-aspartylphosphate" evidence="6">
    <location>
        <position position="57"/>
    </location>
</feature>
<keyword evidence="2" id="KW-0902">Two-component regulatory system</keyword>
<keyword evidence="5" id="KW-0804">Transcription</keyword>
<evidence type="ECO:0000259" key="9">
    <source>
        <dbReference type="PROSITE" id="PS51755"/>
    </source>
</evidence>